<dbReference type="InterPro" id="IPR037079">
    <property type="entry name" value="AF2212/PG0164-like_sf"/>
</dbReference>
<keyword evidence="2" id="KW-1185">Reference proteome</keyword>
<dbReference type="Pfam" id="PF08922">
    <property type="entry name" value="DUF1905"/>
    <property type="match status" value="1"/>
</dbReference>
<dbReference type="AlphaFoldDB" id="A0A1H7PJ61"/>
<organism evidence="1 2">
    <name type="scientific">Olivibacter domesticus</name>
    <name type="common">Pseudosphingobacterium domesticum</name>
    <dbReference type="NCBI Taxonomy" id="407022"/>
    <lineage>
        <taxon>Bacteria</taxon>
        <taxon>Pseudomonadati</taxon>
        <taxon>Bacteroidota</taxon>
        <taxon>Sphingobacteriia</taxon>
        <taxon>Sphingobacteriales</taxon>
        <taxon>Sphingobacteriaceae</taxon>
        <taxon>Olivibacter</taxon>
    </lineage>
</organism>
<reference evidence="2" key="1">
    <citation type="submission" date="2016-10" db="EMBL/GenBank/DDBJ databases">
        <authorList>
            <person name="Varghese N."/>
            <person name="Submissions S."/>
        </authorList>
    </citation>
    <scope>NUCLEOTIDE SEQUENCE [LARGE SCALE GENOMIC DNA]</scope>
    <source>
        <strain evidence="2">DSM 18733</strain>
    </source>
</reference>
<dbReference type="InterPro" id="IPR015018">
    <property type="entry name" value="DUF1905"/>
</dbReference>
<dbReference type="Proteomes" id="UP000199421">
    <property type="component" value="Unassembled WGS sequence"/>
</dbReference>
<accession>A0A1H7PJ61</accession>
<dbReference type="STRING" id="407022.SAMN05661044_02259"/>
<evidence type="ECO:0000313" key="2">
    <source>
        <dbReference type="Proteomes" id="UP000199421"/>
    </source>
</evidence>
<dbReference type="SUPFAM" id="SSF141694">
    <property type="entry name" value="AF2212/PG0164-like"/>
    <property type="match status" value="1"/>
</dbReference>
<dbReference type="OrthoDB" id="8246703at2"/>
<name>A0A1H7PJ61_OLID1</name>
<sequence>MENMQINRAALIEKFPGKGGWSYIIITEISPDFRDRFGQVKVSGTIDHYILENATVMPYGNGKFFLPLNANIRKQLQKQAGDTVLLKIYLSRSSKMAETDLKEILADEPNALSFYKDLPENEKSHYLKWINDTQNEETQVERIAKIVNDLYERSRYERPIKAQ</sequence>
<proteinExistence type="predicted"/>
<evidence type="ECO:0000313" key="1">
    <source>
        <dbReference type="EMBL" id="SEL35793.1"/>
    </source>
</evidence>
<protein>
    <submittedName>
        <fullName evidence="1">Bacteriocin-protection, YdeI or OmpD-Associated</fullName>
    </submittedName>
</protein>
<gene>
    <name evidence="1" type="ORF">SAMN05661044_02259</name>
</gene>
<dbReference type="RefSeq" id="WP_093324042.1">
    <property type="nucleotide sequence ID" value="NZ_FOAF01000002.1"/>
</dbReference>
<dbReference type="Gene3D" id="2.40.30.100">
    <property type="entry name" value="AF2212/PG0164-like"/>
    <property type="match status" value="1"/>
</dbReference>
<dbReference type="EMBL" id="FOAF01000002">
    <property type="protein sequence ID" value="SEL35793.1"/>
    <property type="molecule type" value="Genomic_DNA"/>
</dbReference>
<dbReference type="Pfam" id="PF13376">
    <property type="entry name" value="OmdA"/>
    <property type="match status" value="1"/>
</dbReference>